<dbReference type="PROSITE" id="PS51708">
    <property type="entry name" value="CHAD"/>
    <property type="match status" value="1"/>
</dbReference>
<dbReference type="Proteomes" id="UP001215461">
    <property type="component" value="Unassembled WGS sequence"/>
</dbReference>
<dbReference type="InterPro" id="IPR007899">
    <property type="entry name" value="CHAD_dom"/>
</dbReference>
<name>A0ABD4XGA9_WEIPA</name>
<dbReference type="PANTHER" id="PTHR39339">
    <property type="entry name" value="SLR1444 PROTEIN"/>
    <property type="match status" value="1"/>
</dbReference>
<protein>
    <submittedName>
        <fullName evidence="2">CHAD domain-containing protein</fullName>
    </submittedName>
</protein>
<evidence type="ECO:0000313" key="2">
    <source>
        <dbReference type="EMBL" id="MDF8370151.1"/>
    </source>
</evidence>
<proteinExistence type="predicted"/>
<dbReference type="Pfam" id="PF05235">
    <property type="entry name" value="CHAD"/>
    <property type="match status" value="1"/>
</dbReference>
<evidence type="ECO:0000259" key="1">
    <source>
        <dbReference type="PROSITE" id="PS51708"/>
    </source>
</evidence>
<dbReference type="Gene3D" id="1.40.20.10">
    <property type="entry name" value="CHAD domain"/>
    <property type="match status" value="1"/>
</dbReference>
<reference evidence="2 3" key="1">
    <citation type="submission" date="2020-03" db="EMBL/GenBank/DDBJ databases">
        <title>Comparative genomics of Weissella paramesenteroides.</title>
        <authorList>
            <person name="Kant R."/>
            <person name="Takala T."/>
            <person name="Saris P."/>
        </authorList>
    </citation>
    <scope>NUCLEOTIDE SEQUENCE [LARGE SCALE GENOMIC DNA]</scope>
    <source>
        <strain evidence="2 3">SJ27-4</strain>
    </source>
</reference>
<dbReference type="AlphaFoldDB" id="A0ABD4XGA9"/>
<feature type="domain" description="CHAD" evidence="1">
    <location>
        <begin position="1"/>
        <end position="262"/>
    </location>
</feature>
<dbReference type="PANTHER" id="PTHR39339:SF1">
    <property type="entry name" value="CHAD DOMAIN-CONTAINING PROTEIN"/>
    <property type="match status" value="1"/>
</dbReference>
<organism evidence="2 3">
    <name type="scientific">Weissella paramesenteroides</name>
    <name type="common">Leuconostoc paramesenteroides</name>
    <dbReference type="NCBI Taxonomy" id="1249"/>
    <lineage>
        <taxon>Bacteria</taxon>
        <taxon>Bacillati</taxon>
        <taxon>Bacillota</taxon>
        <taxon>Bacilli</taxon>
        <taxon>Lactobacillales</taxon>
        <taxon>Lactobacillaceae</taxon>
        <taxon>Weissella</taxon>
    </lineage>
</organism>
<dbReference type="EMBL" id="JAANXN010000001">
    <property type="protein sequence ID" value="MDF8370151.1"/>
    <property type="molecule type" value="Genomic_DNA"/>
</dbReference>
<dbReference type="SMART" id="SM00880">
    <property type="entry name" value="CHAD"/>
    <property type="match status" value="1"/>
</dbReference>
<dbReference type="InterPro" id="IPR038186">
    <property type="entry name" value="CHAD_dom_sf"/>
</dbReference>
<comment type="caution">
    <text evidence="2">The sequence shown here is derived from an EMBL/GenBank/DDBJ whole genome shotgun (WGS) entry which is preliminary data.</text>
</comment>
<dbReference type="RefSeq" id="WP_277361815.1">
    <property type="nucleotide sequence ID" value="NZ_JAANXN010000001.1"/>
</dbReference>
<sequence length="262" mass="31311">MSVKEVLQQQYHQIQIEWLRYQNNPYEVARVHDLRVSIRTLRGLIKFLKPALSISIYNQLNTDLGEFAQHFSDLRDLDVLIAKVGEYDYQYPENGSNYPELFKQLQHRRTEKMVQTLNKESQVIIEKYLDKVNTTLKDLKFEGKIDQSNMMAKEFKRRDRKLMKQYNNLDFQNYERVHHVRKRAKTLRYSATYFADYVPKKEHKRVKRAKKIQDICGAITDAHVIKHQLQDLAEKTTSQSKHEMFMKIADYQEKSSTVKDVF</sequence>
<gene>
    <name evidence="2" type="ORF">G9403_00515</name>
</gene>
<accession>A0ABD4XGA9</accession>
<evidence type="ECO:0000313" key="3">
    <source>
        <dbReference type="Proteomes" id="UP001215461"/>
    </source>
</evidence>